<keyword evidence="1" id="KW-0812">Transmembrane</keyword>
<gene>
    <name evidence="2" type="ORF">PROQFM164_S02g000242</name>
</gene>
<feature type="transmembrane region" description="Helical" evidence="1">
    <location>
        <begin position="30"/>
        <end position="48"/>
    </location>
</feature>
<evidence type="ECO:0000256" key="1">
    <source>
        <dbReference type="SAM" id="Phobius"/>
    </source>
</evidence>
<name>W6Q0M0_PENRF</name>
<keyword evidence="3" id="KW-1185">Reference proteome</keyword>
<proteinExistence type="predicted"/>
<evidence type="ECO:0000313" key="2">
    <source>
        <dbReference type="EMBL" id="CDM30093.1"/>
    </source>
</evidence>
<reference evidence="2" key="1">
    <citation type="journal article" date="2014" name="Nat. Commun.">
        <title>Multiple recent horizontal transfers of a large genomic region in cheese making fungi.</title>
        <authorList>
            <person name="Cheeseman K."/>
            <person name="Ropars J."/>
            <person name="Renault P."/>
            <person name="Dupont J."/>
            <person name="Gouzy J."/>
            <person name="Branca A."/>
            <person name="Abraham A.L."/>
            <person name="Ceppi M."/>
            <person name="Conseiller E."/>
            <person name="Debuchy R."/>
            <person name="Malagnac F."/>
            <person name="Goarin A."/>
            <person name="Silar P."/>
            <person name="Lacoste S."/>
            <person name="Sallet E."/>
            <person name="Bensimon A."/>
            <person name="Giraud T."/>
            <person name="Brygoo Y."/>
        </authorList>
    </citation>
    <scope>NUCLEOTIDE SEQUENCE [LARGE SCALE GENOMIC DNA]</scope>
    <source>
        <strain evidence="2">FM164</strain>
    </source>
</reference>
<evidence type="ECO:0000313" key="3">
    <source>
        <dbReference type="Proteomes" id="UP000030686"/>
    </source>
</evidence>
<dbReference type="Proteomes" id="UP000030686">
    <property type="component" value="Unassembled WGS sequence"/>
</dbReference>
<dbReference type="AlphaFoldDB" id="W6Q0M0"/>
<organism evidence="2 3">
    <name type="scientific">Penicillium roqueforti (strain FM164)</name>
    <dbReference type="NCBI Taxonomy" id="1365484"/>
    <lineage>
        <taxon>Eukaryota</taxon>
        <taxon>Fungi</taxon>
        <taxon>Dikarya</taxon>
        <taxon>Ascomycota</taxon>
        <taxon>Pezizomycotina</taxon>
        <taxon>Eurotiomycetes</taxon>
        <taxon>Eurotiomycetidae</taxon>
        <taxon>Eurotiales</taxon>
        <taxon>Aspergillaceae</taxon>
        <taxon>Penicillium</taxon>
    </lineage>
</organism>
<sequence length="53" mass="6411">MYSGLYKKHKRHTTYLMHDLLATYKYAPNGYLSAFLSFLCFISFHFSFKFRFA</sequence>
<dbReference type="EMBL" id="HG792016">
    <property type="protein sequence ID" value="CDM30093.1"/>
    <property type="molecule type" value="Genomic_DNA"/>
</dbReference>
<keyword evidence="1" id="KW-0472">Membrane</keyword>
<accession>W6Q0M0</accession>
<keyword evidence="1" id="KW-1133">Transmembrane helix</keyword>
<protein>
    <submittedName>
        <fullName evidence="2">Genomic scaffold, ProqFM164S02</fullName>
    </submittedName>
</protein>